<comment type="catalytic activity">
    <reaction evidence="7">
        <text>adenosine + H2O + H(+) = inosine + NH4(+)</text>
        <dbReference type="Rhea" id="RHEA:24408"/>
        <dbReference type="ChEBI" id="CHEBI:15377"/>
        <dbReference type="ChEBI" id="CHEBI:15378"/>
        <dbReference type="ChEBI" id="CHEBI:16335"/>
        <dbReference type="ChEBI" id="CHEBI:17596"/>
        <dbReference type="ChEBI" id="CHEBI:28938"/>
        <dbReference type="EC" id="3.5.4.4"/>
    </reaction>
    <physiologicalReaction direction="left-to-right" evidence="7">
        <dbReference type="Rhea" id="RHEA:24409"/>
    </physiologicalReaction>
</comment>
<dbReference type="PANTHER" id="PTHR30616">
    <property type="entry name" value="UNCHARACTERIZED PROTEIN YFIH"/>
    <property type="match status" value="1"/>
</dbReference>
<keyword evidence="3" id="KW-0808">Transferase</keyword>
<reference evidence="12" key="2">
    <citation type="journal article" date="2020" name="Microorganisms">
        <title>Osmotic Adaptation and Compatible Solute Biosynthesis of Phototrophic Bacteria as Revealed from Genome Analyses.</title>
        <authorList>
            <person name="Imhoff J.F."/>
            <person name="Rahn T."/>
            <person name="Kunzel S."/>
            <person name="Keller A."/>
            <person name="Neulinger S.C."/>
        </authorList>
    </citation>
    <scope>NUCLEOTIDE SEQUENCE</scope>
    <source>
        <strain evidence="12">DSM 4395</strain>
    </source>
</reference>
<comment type="similarity">
    <text evidence="2 10">Belongs to the purine nucleoside phosphorylase YfiH/LACC1 family.</text>
</comment>
<dbReference type="RefSeq" id="WP_201245208.1">
    <property type="nucleotide sequence ID" value="NZ_NHSF01000054.1"/>
</dbReference>
<dbReference type="PANTHER" id="PTHR30616:SF2">
    <property type="entry name" value="PURINE NUCLEOSIDE PHOSPHORYLASE LACC1"/>
    <property type="match status" value="1"/>
</dbReference>
<dbReference type="InterPro" id="IPR038371">
    <property type="entry name" value="Cu_polyphenol_OxRdtase_sf"/>
</dbReference>
<dbReference type="AlphaFoldDB" id="A0AAJ0UGW1"/>
<accession>A0AAJ0UGW1</accession>
<dbReference type="EMBL" id="NHSF01000054">
    <property type="protein sequence ID" value="MBK5930620.1"/>
    <property type="molecule type" value="Genomic_DNA"/>
</dbReference>
<evidence type="ECO:0000256" key="9">
    <source>
        <dbReference type="ARBA" id="ARBA00049893"/>
    </source>
</evidence>
<comment type="caution">
    <text evidence="12">The sequence shown here is derived from an EMBL/GenBank/DDBJ whole genome shotgun (WGS) entry which is preliminary data.</text>
</comment>
<evidence type="ECO:0000256" key="11">
    <source>
        <dbReference type="SAM" id="MobiDB-lite"/>
    </source>
</evidence>
<protein>
    <recommendedName>
        <fullName evidence="10">Purine nucleoside phosphorylase</fullName>
    </recommendedName>
</protein>
<dbReference type="GO" id="GO:0005507">
    <property type="term" value="F:copper ion binding"/>
    <property type="evidence" value="ECO:0007669"/>
    <property type="project" value="TreeGrafter"/>
</dbReference>
<comment type="catalytic activity">
    <reaction evidence="1">
        <text>inosine + phosphate = alpha-D-ribose 1-phosphate + hypoxanthine</text>
        <dbReference type="Rhea" id="RHEA:27646"/>
        <dbReference type="ChEBI" id="CHEBI:17368"/>
        <dbReference type="ChEBI" id="CHEBI:17596"/>
        <dbReference type="ChEBI" id="CHEBI:43474"/>
        <dbReference type="ChEBI" id="CHEBI:57720"/>
        <dbReference type="EC" id="2.4.2.1"/>
    </reaction>
    <physiologicalReaction direction="left-to-right" evidence="1">
        <dbReference type="Rhea" id="RHEA:27647"/>
    </physiologicalReaction>
</comment>
<comment type="catalytic activity">
    <reaction evidence="9">
        <text>S-methyl-5'-thioadenosine + phosphate = 5-(methylsulfanyl)-alpha-D-ribose 1-phosphate + adenine</text>
        <dbReference type="Rhea" id="RHEA:11852"/>
        <dbReference type="ChEBI" id="CHEBI:16708"/>
        <dbReference type="ChEBI" id="CHEBI:17509"/>
        <dbReference type="ChEBI" id="CHEBI:43474"/>
        <dbReference type="ChEBI" id="CHEBI:58533"/>
        <dbReference type="EC" id="2.4.2.28"/>
    </reaction>
    <physiologicalReaction direction="left-to-right" evidence="9">
        <dbReference type="Rhea" id="RHEA:11853"/>
    </physiologicalReaction>
</comment>
<dbReference type="InterPro" id="IPR011324">
    <property type="entry name" value="Cytotoxic_necrot_fac-like_cat"/>
</dbReference>
<comment type="catalytic activity">
    <reaction evidence="8">
        <text>adenosine + phosphate = alpha-D-ribose 1-phosphate + adenine</text>
        <dbReference type="Rhea" id="RHEA:27642"/>
        <dbReference type="ChEBI" id="CHEBI:16335"/>
        <dbReference type="ChEBI" id="CHEBI:16708"/>
        <dbReference type="ChEBI" id="CHEBI:43474"/>
        <dbReference type="ChEBI" id="CHEBI:57720"/>
        <dbReference type="EC" id="2.4.2.1"/>
    </reaction>
    <physiologicalReaction direction="left-to-right" evidence="8">
        <dbReference type="Rhea" id="RHEA:27643"/>
    </physiologicalReaction>
</comment>
<dbReference type="Proteomes" id="UP001296967">
    <property type="component" value="Unassembled WGS sequence"/>
</dbReference>
<evidence type="ECO:0000256" key="6">
    <source>
        <dbReference type="ARBA" id="ARBA00022833"/>
    </source>
</evidence>
<evidence type="ECO:0000256" key="2">
    <source>
        <dbReference type="ARBA" id="ARBA00007353"/>
    </source>
</evidence>
<proteinExistence type="inferred from homology"/>
<keyword evidence="6" id="KW-0862">Zinc</keyword>
<sequence>MRLLRPDWPAPSTVRALSTTREGGLSTGPYASLNLGDHVGDDPLAVQRNRALLRTQAGLPVEPDWLQQVHGCTVSALPRAPGAECVADASVAFAPGSVCAVMTADCLPVLLCDEAGSVVAAAHAGWRGLAAGVLEATVRRMQRPGEQLLTWLGPAIGPEHFEVGDEVRDTFCAARTEATTAFRRTGQGRWLADLGLLARQRLAELGVCWIGGGEHCTFAEPERFFSYRRDGVSGRMASLIWLEPHPLPDSAAFEPEDERA</sequence>
<evidence type="ECO:0000256" key="4">
    <source>
        <dbReference type="ARBA" id="ARBA00022723"/>
    </source>
</evidence>
<evidence type="ECO:0000256" key="5">
    <source>
        <dbReference type="ARBA" id="ARBA00022801"/>
    </source>
</evidence>
<evidence type="ECO:0000256" key="3">
    <source>
        <dbReference type="ARBA" id="ARBA00022679"/>
    </source>
</evidence>
<evidence type="ECO:0000313" key="12">
    <source>
        <dbReference type="EMBL" id="MBK5930620.1"/>
    </source>
</evidence>
<evidence type="ECO:0000256" key="1">
    <source>
        <dbReference type="ARBA" id="ARBA00000553"/>
    </source>
</evidence>
<dbReference type="NCBIfam" id="TIGR00726">
    <property type="entry name" value="peptidoglycan editing factor PgeF"/>
    <property type="match status" value="1"/>
</dbReference>
<evidence type="ECO:0000313" key="13">
    <source>
        <dbReference type="Proteomes" id="UP001296967"/>
    </source>
</evidence>
<feature type="region of interest" description="Disordered" evidence="11">
    <location>
        <begin position="1"/>
        <end position="23"/>
    </location>
</feature>
<dbReference type="SUPFAM" id="SSF64438">
    <property type="entry name" value="CNF1/YfiH-like putative cysteine hydrolases"/>
    <property type="match status" value="1"/>
</dbReference>
<keyword evidence="13" id="KW-1185">Reference proteome</keyword>
<dbReference type="InterPro" id="IPR003730">
    <property type="entry name" value="Cu_polyphenol_OxRdtase"/>
</dbReference>
<keyword evidence="5" id="KW-0378">Hydrolase</keyword>
<evidence type="ECO:0000256" key="8">
    <source>
        <dbReference type="ARBA" id="ARBA00048968"/>
    </source>
</evidence>
<dbReference type="CDD" id="cd16833">
    <property type="entry name" value="YfiH"/>
    <property type="match status" value="1"/>
</dbReference>
<keyword evidence="4" id="KW-0479">Metal-binding</keyword>
<reference evidence="12" key="1">
    <citation type="submission" date="2017-05" db="EMBL/GenBank/DDBJ databases">
        <authorList>
            <person name="Imhoff J.F."/>
            <person name="Rahn T."/>
            <person name="Kuenzel S."/>
            <person name="Neulinger S.C."/>
        </authorList>
    </citation>
    <scope>NUCLEOTIDE SEQUENCE</scope>
    <source>
        <strain evidence="12">DSM 4395</strain>
    </source>
</reference>
<name>A0AAJ0UGW1_HALSE</name>
<dbReference type="Gene3D" id="3.60.140.10">
    <property type="entry name" value="CNF1/YfiH-like putative cysteine hydrolases"/>
    <property type="match status" value="1"/>
</dbReference>
<dbReference type="GO" id="GO:0017061">
    <property type="term" value="F:S-methyl-5-thioadenosine phosphorylase activity"/>
    <property type="evidence" value="ECO:0007669"/>
    <property type="project" value="UniProtKB-EC"/>
</dbReference>
<organism evidence="12 13">
    <name type="scientific">Halochromatium salexigens</name>
    <name type="common">Chromatium salexigens</name>
    <dbReference type="NCBI Taxonomy" id="49447"/>
    <lineage>
        <taxon>Bacteria</taxon>
        <taxon>Pseudomonadati</taxon>
        <taxon>Pseudomonadota</taxon>
        <taxon>Gammaproteobacteria</taxon>
        <taxon>Chromatiales</taxon>
        <taxon>Chromatiaceae</taxon>
        <taxon>Halochromatium</taxon>
    </lineage>
</organism>
<evidence type="ECO:0000256" key="10">
    <source>
        <dbReference type="RuleBase" id="RU361274"/>
    </source>
</evidence>
<dbReference type="GO" id="GO:0016787">
    <property type="term" value="F:hydrolase activity"/>
    <property type="evidence" value="ECO:0007669"/>
    <property type="project" value="UniProtKB-KW"/>
</dbReference>
<gene>
    <name evidence="12" type="ORF">CCR82_08815</name>
</gene>
<dbReference type="Pfam" id="PF02578">
    <property type="entry name" value="Cu-oxidase_4"/>
    <property type="match status" value="1"/>
</dbReference>
<evidence type="ECO:0000256" key="7">
    <source>
        <dbReference type="ARBA" id="ARBA00047989"/>
    </source>
</evidence>